<proteinExistence type="predicted"/>
<keyword evidence="1" id="KW-0732">Signal</keyword>
<evidence type="ECO:0000313" key="2">
    <source>
        <dbReference type="EMBL" id="OMO68023.1"/>
    </source>
</evidence>
<keyword evidence="3" id="KW-1185">Reference proteome</keyword>
<comment type="caution">
    <text evidence="2">The sequence shown here is derived from an EMBL/GenBank/DDBJ whole genome shotgun (WGS) entry which is preliminary data.</text>
</comment>
<evidence type="ECO:0000313" key="3">
    <source>
        <dbReference type="Proteomes" id="UP000188268"/>
    </source>
</evidence>
<feature type="chain" id="PRO_5011983318" evidence="1">
    <location>
        <begin position="24"/>
        <end position="60"/>
    </location>
</feature>
<reference evidence="2 3" key="1">
    <citation type="submission" date="2013-09" db="EMBL/GenBank/DDBJ databases">
        <title>Corchorus capsularis genome sequencing.</title>
        <authorList>
            <person name="Alam M."/>
            <person name="Haque M.S."/>
            <person name="Islam M.S."/>
            <person name="Emdad E.M."/>
            <person name="Islam M.M."/>
            <person name="Ahmed B."/>
            <person name="Halim A."/>
            <person name="Hossen Q.M.M."/>
            <person name="Hossain M.Z."/>
            <person name="Ahmed R."/>
            <person name="Khan M.M."/>
            <person name="Islam R."/>
            <person name="Rashid M.M."/>
            <person name="Khan S.A."/>
            <person name="Rahman M.S."/>
            <person name="Alam M."/>
        </authorList>
    </citation>
    <scope>NUCLEOTIDE SEQUENCE [LARGE SCALE GENOMIC DNA]</scope>
    <source>
        <strain evidence="3">cv. CVL-1</strain>
        <tissue evidence="2">Whole seedling</tissue>
    </source>
</reference>
<evidence type="ECO:0000256" key="1">
    <source>
        <dbReference type="SAM" id="SignalP"/>
    </source>
</evidence>
<feature type="signal peptide" evidence="1">
    <location>
        <begin position="1"/>
        <end position="23"/>
    </location>
</feature>
<name>A0A1R3HCR3_COCAP</name>
<organism evidence="2 3">
    <name type="scientific">Corchorus capsularis</name>
    <name type="common">Jute</name>
    <dbReference type="NCBI Taxonomy" id="210143"/>
    <lineage>
        <taxon>Eukaryota</taxon>
        <taxon>Viridiplantae</taxon>
        <taxon>Streptophyta</taxon>
        <taxon>Embryophyta</taxon>
        <taxon>Tracheophyta</taxon>
        <taxon>Spermatophyta</taxon>
        <taxon>Magnoliopsida</taxon>
        <taxon>eudicotyledons</taxon>
        <taxon>Gunneridae</taxon>
        <taxon>Pentapetalae</taxon>
        <taxon>rosids</taxon>
        <taxon>malvids</taxon>
        <taxon>Malvales</taxon>
        <taxon>Malvaceae</taxon>
        <taxon>Grewioideae</taxon>
        <taxon>Apeibeae</taxon>
        <taxon>Corchorus</taxon>
    </lineage>
</organism>
<dbReference type="OrthoDB" id="600752at2759"/>
<gene>
    <name evidence="2" type="ORF">CCACVL1_20124</name>
</gene>
<accession>A0A1R3HCR3</accession>
<sequence length="60" mass="6347">MASPAKVFVAVFILGLVTEGLCACSLNDINIGTIKTGRSIQGKSEWNVTVIKSCKCSQSK</sequence>
<dbReference type="EMBL" id="AWWV01012286">
    <property type="protein sequence ID" value="OMO68023.1"/>
    <property type="molecule type" value="Genomic_DNA"/>
</dbReference>
<dbReference type="Proteomes" id="UP000188268">
    <property type="component" value="Unassembled WGS sequence"/>
</dbReference>
<dbReference type="AlphaFoldDB" id="A0A1R3HCR3"/>
<dbReference type="Gramene" id="OMO68023">
    <property type="protein sequence ID" value="OMO68023"/>
    <property type="gene ID" value="CCACVL1_20124"/>
</dbReference>
<protein>
    <submittedName>
        <fullName evidence="2">Uncharacterized protein</fullName>
    </submittedName>
</protein>